<dbReference type="RefSeq" id="WP_212495578.1">
    <property type="nucleotide sequence ID" value="NZ_JAFCJH010000092.1"/>
</dbReference>
<keyword evidence="2" id="KW-1185">Reference proteome</keyword>
<reference evidence="2" key="1">
    <citation type="journal article" date="2021" name="ISME J.">
        <title>Evolutionary origin and ecological implication of a unique nif island in free-living Bradyrhizobium lineages.</title>
        <authorList>
            <person name="Tao J."/>
        </authorList>
    </citation>
    <scope>NUCLEOTIDE SEQUENCE [LARGE SCALE GENOMIC DNA]</scope>
    <source>
        <strain evidence="2">SZCCT0434</strain>
    </source>
</reference>
<protein>
    <submittedName>
        <fullName evidence="1">Ester cyclase</fullName>
    </submittedName>
</protein>
<evidence type="ECO:0000313" key="1">
    <source>
        <dbReference type="EMBL" id="MBR0801625.1"/>
    </source>
</evidence>
<sequence>MSNATLEANKALVLAHYEAVTNRYDPDAVRTQLTPDFFDHSMGKMMNADEVIARMTPLKEAFANLSVVAECLVAERDMVAGRFIWRGTHRSPWRGIPRTGKHVEFRGMTFWRIRDGRICERWAEIDFAGLERYLRAEDGF</sequence>
<dbReference type="PANTHER" id="PTHR38436">
    <property type="entry name" value="POLYKETIDE CYCLASE SNOAL-LIKE DOMAIN"/>
    <property type="match status" value="1"/>
</dbReference>
<gene>
    <name evidence="1" type="ORF">JQ615_40470</name>
</gene>
<dbReference type="InterPro" id="IPR009959">
    <property type="entry name" value="Cyclase_SnoaL-like"/>
</dbReference>
<dbReference type="Gene3D" id="3.10.450.50">
    <property type="match status" value="1"/>
</dbReference>
<evidence type="ECO:0000313" key="2">
    <source>
        <dbReference type="Proteomes" id="UP001315278"/>
    </source>
</evidence>
<name>A0ABS5FY27_9BRAD</name>
<dbReference type="Proteomes" id="UP001315278">
    <property type="component" value="Unassembled WGS sequence"/>
</dbReference>
<dbReference type="EMBL" id="JAFCJH010000092">
    <property type="protein sequence ID" value="MBR0801625.1"/>
    <property type="molecule type" value="Genomic_DNA"/>
</dbReference>
<dbReference type="InterPro" id="IPR032710">
    <property type="entry name" value="NTF2-like_dom_sf"/>
</dbReference>
<dbReference type="PANTHER" id="PTHR38436:SF1">
    <property type="entry name" value="ESTER CYCLASE"/>
    <property type="match status" value="1"/>
</dbReference>
<organism evidence="1 2">
    <name type="scientific">Bradyrhizobium jicamae</name>
    <dbReference type="NCBI Taxonomy" id="280332"/>
    <lineage>
        <taxon>Bacteria</taxon>
        <taxon>Pseudomonadati</taxon>
        <taxon>Pseudomonadota</taxon>
        <taxon>Alphaproteobacteria</taxon>
        <taxon>Hyphomicrobiales</taxon>
        <taxon>Nitrobacteraceae</taxon>
        <taxon>Bradyrhizobium</taxon>
    </lineage>
</organism>
<dbReference type="SUPFAM" id="SSF54427">
    <property type="entry name" value="NTF2-like"/>
    <property type="match status" value="1"/>
</dbReference>
<accession>A0ABS5FY27</accession>
<dbReference type="Pfam" id="PF07366">
    <property type="entry name" value="SnoaL"/>
    <property type="match status" value="1"/>
</dbReference>
<proteinExistence type="predicted"/>
<comment type="caution">
    <text evidence="1">The sequence shown here is derived from an EMBL/GenBank/DDBJ whole genome shotgun (WGS) entry which is preliminary data.</text>
</comment>